<dbReference type="AlphaFoldDB" id="A0A553EDA2"/>
<evidence type="ECO:0000256" key="1">
    <source>
        <dbReference type="SAM" id="Phobius"/>
    </source>
</evidence>
<feature type="domain" description="DUF4349" evidence="2">
    <location>
        <begin position="54"/>
        <end position="289"/>
    </location>
</feature>
<dbReference type="Proteomes" id="UP000316371">
    <property type="component" value="Unassembled WGS sequence"/>
</dbReference>
<sequence length="297" mass="33411">MKTIAQLGLTTVVITTFFFSCKKADASIDDSVTTSANTDTISTAVVVGKKEENRKFIRTADLKFKVKNVAKSTYAIENTTHHFGGFVTYTNLQSTVTDKLETKISQDSTLETTKYSVANDITIRVPNAQLDTVIKTIAKQIAFLDYRVIKADDVSLKVISNQLSQERSVTNEKRIEKAIDTKGKKLTDVVTAETDLATQKEQNDATKIENLSLQDQVNFSTLTLQLYQRDSVQQEIVANEKDANSYQPQIGLQLLDSLKSGWYVLQNLIVFVFQLWWFIALSLGGFFIYRKYGKNKV</sequence>
<protein>
    <submittedName>
        <fullName evidence="3">DUF4349 domain-containing protein</fullName>
    </submittedName>
</protein>
<evidence type="ECO:0000313" key="4">
    <source>
        <dbReference type="Proteomes" id="UP000316371"/>
    </source>
</evidence>
<keyword evidence="4" id="KW-1185">Reference proteome</keyword>
<dbReference type="InterPro" id="IPR025645">
    <property type="entry name" value="DUF4349"/>
</dbReference>
<evidence type="ECO:0000313" key="3">
    <source>
        <dbReference type="EMBL" id="TRX43024.1"/>
    </source>
</evidence>
<comment type="caution">
    <text evidence="3">The sequence shown here is derived from an EMBL/GenBank/DDBJ whole genome shotgun (WGS) entry which is preliminary data.</text>
</comment>
<dbReference type="RefSeq" id="WP_144254947.1">
    <property type="nucleotide sequence ID" value="NZ_VJZT01000001.1"/>
</dbReference>
<keyword evidence="1" id="KW-0472">Membrane</keyword>
<gene>
    <name evidence="3" type="ORF">FNW21_01425</name>
</gene>
<keyword evidence="1" id="KW-1133">Transmembrane helix</keyword>
<proteinExistence type="predicted"/>
<dbReference type="Pfam" id="PF14257">
    <property type="entry name" value="DUF4349"/>
    <property type="match status" value="1"/>
</dbReference>
<dbReference type="OrthoDB" id="8704559at2"/>
<dbReference type="PROSITE" id="PS51257">
    <property type="entry name" value="PROKAR_LIPOPROTEIN"/>
    <property type="match status" value="1"/>
</dbReference>
<reference evidence="3 4" key="1">
    <citation type="submission" date="2019-07" db="EMBL/GenBank/DDBJ databases">
        <title>Novel species of Flavobacterium.</title>
        <authorList>
            <person name="Liu Q."/>
            <person name="Xin Y.-H."/>
        </authorList>
    </citation>
    <scope>NUCLEOTIDE SEQUENCE [LARGE SCALE GENOMIC DNA]</scope>
    <source>
        <strain evidence="3 4">LB1R34</strain>
    </source>
</reference>
<dbReference type="EMBL" id="VJZT01000001">
    <property type="protein sequence ID" value="TRX43024.1"/>
    <property type="molecule type" value="Genomic_DNA"/>
</dbReference>
<feature type="transmembrane region" description="Helical" evidence="1">
    <location>
        <begin position="268"/>
        <end position="289"/>
    </location>
</feature>
<keyword evidence="1" id="KW-0812">Transmembrane</keyword>
<accession>A0A553EDA2</accession>
<organism evidence="3 4">
    <name type="scientific">Flavobacterium restrictum</name>
    <dbReference type="NCBI Taxonomy" id="2594428"/>
    <lineage>
        <taxon>Bacteria</taxon>
        <taxon>Pseudomonadati</taxon>
        <taxon>Bacteroidota</taxon>
        <taxon>Flavobacteriia</taxon>
        <taxon>Flavobacteriales</taxon>
        <taxon>Flavobacteriaceae</taxon>
        <taxon>Flavobacterium</taxon>
    </lineage>
</organism>
<evidence type="ECO:0000259" key="2">
    <source>
        <dbReference type="Pfam" id="PF14257"/>
    </source>
</evidence>
<name>A0A553EDA2_9FLAO</name>